<name>A0A1B6VPJ7_9PROT</name>
<dbReference type="EMBL" id="LUTU01000002">
    <property type="protein sequence ID" value="OAJ69146.1"/>
    <property type="molecule type" value="Genomic_DNA"/>
</dbReference>
<sequence length="177" mass="19620">MRVIPQTSGQRCGQPRAGHVDSRSVRPGHRRAALSIAGELSVIGWGVRQASRRSGVSKDRILRWQSGQGIPDPDFLKWLAVLGMLHRRLSHPLARAVPPAGNRPPLNGYAMASALITIGWSERTLADRLGEHRTALRRLIEEQGHLPERQSRWLEALADGHRDLPRPLSPICVSPDL</sequence>
<protein>
    <submittedName>
        <fullName evidence="2">Uncharacterized protein</fullName>
    </submittedName>
</protein>
<evidence type="ECO:0000313" key="2">
    <source>
        <dbReference type="EMBL" id="OAJ69146.1"/>
    </source>
</evidence>
<accession>A0A1B6VPJ7</accession>
<reference evidence="2 3" key="1">
    <citation type="submission" date="2016-03" db="EMBL/GenBank/DDBJ databases">
        <title>Draft genome sequence of Gluconobacter cerinus strain CECT 9110.</title>
        <authorList>
            <person name="Sainz F."/>
            <person name="Mas A."/>
            <person name="Torija M.J."/>
        </authorList>
    </citation>
    <scope>NUCLEOTIDE SEQUENCE [LARGE SCALE GENOMIC DNA]</scope>
    <source>
        <strain evidence="2 3">CECT 9110</strain>
    </source>
</reference>
<organism evidence="2 3">
    <name type="scientific">Gluconobacter cerinus</name>
    <dbReference type="NCBI Taxonomy" id="38307"/>
    <lineage>
        <taxon>Bacteria</taxon>
        <taxon>Pseudomonadati</taxon>
        <taxon>Pseudomonadota</taxon>
        <taxon>Alphaproteobacteria</taxon>
        <taxon>Acetobacterales</taxon>
        <taxon>Acetobacteraceae</taxon>
        <taxon>Gluconobacter</taxon>
    </lineage>
</organism>
<dbReference type="PATRIC" id="fig|38307.3.peg.210"/>
<dbReference type="Proteomes" id="UP000077786">
    <property type="component" value="Unassembled WGS sequence"/>
</dbReference>
<evidence type="ECO:0000313" key="3">
    <source>
        <dbReference type="Proteomes" id="UP000077786"/>
    </source>
</evidence>
<evidence type="ECO:0000256" key="1">
    <source>
        <dbReference type="SAM" id="MobiDB-lite"/>
    </source>
</evidence>
<comment type="caution">
    <text evidence="2">The sequence shown here is derived from an EMBL/GenBank/DDBJ whole genome shotgun (WGS) entry which is preliminary data.</text>
</comment>
<feature type="region of interest" description="Disordered" evidence="1">
    <location>
        <begin position="1"/>
        <end position="27"/>
    </location>
</feature>
<proteinExistence type="predicted"/>
<gene>
    <name evidence="2" type="ORF">A0123_00200</name>
</gene>
<feature type="compositionally biased region" description="Polar residues" evidence="1">
    <location>
        <begin position="1"/>
        <end position="11"/>
    </location>
</feature>
<dbReference type="AlphaFoldDB" id="A0A1B6VPJ7"/>